<evidence type="ECO:0000313" key="2">
    <source>
        <dbReference type="Proteomes" id="UP000006789"/>
    </source>
</evidence>
<proteinExistence type="predicted"/>
<protein>
    <submittedName>
        <fullName evidence="1">Uncharacterized protein</fullName>
    </submittedName>
</protein>
<name>A0AAV3H4N1_ECOLX</name>
<organism evidence="1 2">
    <name type="scientific">Escherichia coli EC1870</name>
    <dbReference type="NCBI Taxonomy" id="1005554"/>
    <lineage>
        <taxon>Bacteria</taxon>
        <taxon>Pseudomonadati</taxon>
        <taxon>Pseudomonadota</taxon>
        <taxon>Gammaproteobacteria</taxon>
        <taxon>Enterobacterales</taxon>
        <taxon>Enterobacteriaceae</taxon>
        <taxon>Escherichia</taxon>
    </lineage>
</organism>
<dbReference type="EMBL" id="AMVG01000518">
    <property type="protein sequence ID" value="EKJ37601.1"/>
    <property type="molecule type" value="Genomic_DNA"/>
</dbReference>
<reference evidence="1 2" key="1">
    <citation type="submission" date="2012-06" db="EMBL/GenBank/DDBJ databases">
        <title>Genomic anatomy of Escherichia coli O157:H7 outbreaks.</title>
        <authorList>
            <person name="Eppinger M."/>
            <person name="Daugherty S."/>
            <person name="Agrawal S."/>
            <person name="Galens K."/>
            <person name="Tallon L."/>
            <person name="Shefchek K."/>
            <person name="Parankush S."/>
            <person name="Cebula T.A."/>
            <person name="Feng P."/>
            <person name="Soderlund R."/>
            <person name="Mammel M.K."/>
            <person name="DebRoy C."/>
            <person name="Dudley E.G."/>
            <person name="Tarr P.I."/>
            <person name="Fraser-Liggett C."/>
            <person name="Ravel J."/>
        </authorList>
    </citation>
    <scope>NUCLEOTIDE SEQUENCE [LARGE SCALE GENOMIC DNA]</scope>
    <source>
        <strain evidence="1 2">EC1870</strain>
    </source>
</reference>
<comment type="caution">
    <text evidence="1">The sequence shown here is derived from an EMBL/GenBank/DDBJ whole genome shotgun (WGS) entry which is preliminary data.</text>
</comment>
<gene>
    <name evidence="1" type="ORF">ECEC1870_4823</name>
</gene>
<sequence length="42" mass="4450">MVALIVCVVIITIQDPTHFGLTYCNANGSCLSTSTVFPCFVA</sequence>
<evidence type="ECO:0000313" key="1">
    <source>
        <dbReference type="EMBL" id="EKJ37601.1"/>
    </source>
</evidence>
<dbReference type="AlphaFoldDB" id="A0AAV3H4N1"/>
<accession>A0AAV3H4N1</accession>
<dbReference type="Proteomes" id="UP000006789">
    <property type="component" value="Unassembled WGS sequence"/>
</dbReference>